<comment type="similarity">
    <text evidence="2 7">Belongs to the DedA family.</text>
</comment>
<reference evidence="10" key="1">
    <citation type="submission" date="2017-02" db="EMBL/GenBank/DDBJ databases">
        <authorList>
            <person name="Dridi B."/>
        </authorList>
    </citation>
    <scope>NUCLEOTIDE SEQUENCE [LARGE SCALE GENOMIC DNA]</scope>
    <source>
        <strain evidence="10">B Co 03.10</strain>
    </source>
</reference>
<evidence type="ECO:0000256" key="5">
    <source>
        <dbReference type="ARBA" id="ARBA00022989"/>
    </source>
</evidence>
<evidence type="ECO:0000256" key="4">
    <source>
        <dbReference type="ARBA" id="ARBA00022692"/>
    </source>
</evidence>
<sequence>MDPTTWNLPFLLVWLIMYGIIICRAGATYALGRLGRGGLAKSARIRALLASEKYARAEARVNRFGAPIVAASFLTIGFQTLANLAAGTTLMPWLRYLAALLVGGAAWATVYSIVGFAGFRAIGLAYDRAPVLTAGIGVAAVVILVLAIAWPARRRKSTRGTVQTGDTHPLV</sequence>
<evidence type="ECO:0000256" key="2">
    <source>
        <dbReference type="ARBA" id="ARBA00010792"/>
    </source>
</evidence>
<dbReference type="EMBL" id="FWFF01000022">
    <property type="protein sequence ID" value="SLN01309.1"/>
    <property type="molecule type" value="Genomic_DNA"/>
</dbReference>
<evidence type="ECO:0000256" key="1">
    <source>
        <dbReference type="ARBA" id="ARBA00004651"/>
    </source>
</evidence>
<dbReference type="GO" id="GO:0005886">
    <property type="term" value="C:plasma membrane"/>
    <property type="evidence" value="ECO:0007669"/>
    <property type="project" value="UniProtKB-SubCell"/>
</dbReference>
<dbReference type="AlphaFoldDB" id="A0A1X6XQM1"/>
<dbReference type="PANTHER" id="PTHR30353">
    <property type="entry name" value="INNER MEMBRANE PROTEIN DEDA-RELATED"/>
    <property type="match status" value="1"/>
</dbReference>
<keyword evidence="4 7" id="KW-0812">Transmembrane</keyword>
<dbReference type="Pfam" id="PF09335">
    <property type="entry name" value="VTT_dom"/>
    <property type="match status" value="1"/>
</dbReference>
<keyword evidence="3 7" id="KW-1003">Cell membrane</keyword>
<protein>
    <recommendedName>
        <fullName evidence="8">VTT domain-containing protein</fullName>
    </recommendedName>
</protein>
<feature type="transmembrane region" description="Helical" evidence="7">
    <location>
        <begin position="64"/>
        <end position="84"/>
    </location>
</feature>
<evidence type="ECO:0000256" key="6">
    <source>
        <dbReference type="ARBA" id="ARBA00023136"/>
    </source>
</evidence>
<gene>
    <name evidence="9" type="ORF">FM105_14385</name>
</gene>
<dbReference type="InterPro" id="IPR032818">
    <property type="entry name" value="DedA-like"/>
</dbReference>
<dbReference type="PANTHER" id="PTHR30353:SF15">
    <property type="entry name" value="INNER MEMBRANE PROTEIN YABI"/>
    <property type="match status" value="1"/>
</dbReference>
<feature type="transmembrane region" description="Helical" evidence="7">
    <location>
        <begin position="12"/>
        <end position="32"/>
    </location>
</feature>
<evidence type="ECO:0000256" key="7">
    <source>
        <dbReference type="RuleBase" id="RU367016"/>
    </source>
</evidence>
<feature type="domain" description="VTT" evidence="8">
    <location>
        <begin position="11"/>
        <end position="115"/>
    </location>
</feature>
<organism evidence="9 10">
    <name type="scientific">Brevibacterium yomogidense</name>
    <dbReference type="NCBI Taxonomy" id="946573"/>
    <lineage>
        <taxon>Bacteria</taxon>
        <taxon>Bacillati</taxon>
        <taxon>Actinomycetota</taxon>
        <taxon>Actinomycetes</taxon>
        <taxon>Micrococcales</taxon>
        <taxon>Brevibacteriaceae</taxon>
        <taxon>Brevibacterium</taxon>
    </lineage>
</organism>
<evidence type="ECO:0000259" key="8">
    <source>
        <dbReference type="Pfam" id="PF09335"/>
    </source>
</evidence>
<dbReference type="RefSeq" id="WP_087009371.1">
    <property type="nucleotide sequence ID" value="NZ_FWFF01000022.1"/>
</dbReference>
<proteinExistence type="inferred from homology"/>
<evidence type="ECO:0000256" key="3">
    <source>
        <dbReference type="ARBA" id="ARBA00022475"/>
    </source>
</evidence>
<accession>A0A1X6XQM1</accession>
<feature type="transmembrane region" description="Helical" evidence="7">
    <location>
        <begin position="131"/>
        <end position="150"/>
    </location>
</feature>
<dbReference type="Proteomes" id="UP000196581">
    <property type="component" value="Unassembled WGS sequence"/>
</dbReference>
<keyword evidence="10" id="KW-1185">Reference proteome</keyword>
<keyword evidence="5 7" id="KW-1133">Transmembrane helix</keyword>
<keyword evidence="6 7" id="KW-0472">Membrane</keyword>
<comment type="subcellular location">
    <subcellularLocation>
        <location evidence="1 7">Cell membrane</location>
        <topology evidence="1 7">Multi-pass membrane protein</topology>
    </subcellularLocation>
</comment>
<evidence type="ECO:0000313" key="10">
    <source>
        <dbReference type="Proteomes" id="UP000196581"/>
    </source>
</evidence>
<name>A0A1X6XQM1_9MICO</name>
<dbReference type="InterPro" id="IPR032816">
    <property type="entry name" value="VTT_dom"/>
</dbReference>
<feature type="transmembrane region" description="Helical" evidence="7">
    <location>
        <begin position="96"/>
        <end position="119"/>
    </location>
</feature>
<evidence type="ECO:0000313" key="9">
    <source>
        <dbReference type="EMBL" id="SLN01309.1"/>
    </source>
</evidence>